<feature type="region of interest" description="Disordered" evidence="1">
    <location>
        <begin position="51"/>
        <end position="120"/>
    </location>
</feature>
<dbReference type="AlphaFoldDB" id="A0AAD3TL93"/>
<organism evidence="2 3">
    <name type="scientific">Nepenthes gracilis</name>
    <name type="common">Slender pitcher plant</name>
    <dbReference type="NCBI Taxonomy" id="150966"/>
    <lineage>
        <taxon>Eukaryota</taxon>
        <taxon>Viridiplantae</taxon>
        <taxon>Streptophyta</taxon>
        <taxon>Embryophyta</taxon>
        <taxon>Tracheophyta</taxon>
        <taxon>Spermatophyta</taxon>
        <taxon>Magnoliopsida</taxon>
        <taxon>eudicotyledons</taxon>
        <taxon>Gunneridae</taxon>
        <taxon>Pentapetalae</taxon>
        <taxon>Caryophyllales</taxon>
        <taxon>Nepenthaceae</taxon>
        <taxon>Nepenthes</taxon>
    </lineage>
</organism>
<dbReference type="EMBL" id="BSYO01000039">
    <property type="protein sequence ID" value="GMH30812.1"/>
    <property type="molecule type" value="Genomic_DNA"/>
</dbReference>
<sequence>MMETSFSPATDDGLGINDQLHPAAELLCDSSSKPPPLKCAVEECAIESDIQEHSPSLVLPPTSPLSVSHDPSSGHILRSESAASDSVMLNKFASPARQSGSSSRGEGVDQAMDAPPFDDVESNRAMVKARIAAVEASPISASRIASNVERLWKFLAFVNSGF</sequence>
<name>A0AAD3TL93_NEPGR</name>
<evidence type="ECO:0000256" key="1">
    <source>
        <dbReference type="SAM" id="MobiDB-lite"/>
    </source>
</evidence>
<dbReference type="Proteomes" id="UP001279734">
    <property type="component" value="Unassembled WGS sequence"/>
</dbReference>
<feature type="compositionally biased region" description="Low complexity" evidence="1">
    <location>
        <begin position="54"/>
        <end position="68"/>
    </location>
</feature>
<comment type="caution">
    <text evidence="2">The sequence shown here is derived from an EMBL/GenBank/DDBJ whole genome shotgun (WGS) entry which is preliminary data.</text>
</comment>
<accession>A0AAD3TL93</accession>
<proteinExistence type="predicted"/>
<protein>
    <submittedName>
        <fullName evidence="2">Uncharacterized protein</fullName>
    </submittedName>
</protein>
<evidence type="ECO:0000313" key="3">
    <source>
        <dbReference type="Proteomes" id="UP001279734"/>
    </source>
</evidence>
<evidence type="ECO:0000313" key="2">
    <source>
        <dbReference type="EMBL" id="GMH30812.1"/>
    </source>
</evidence>
<gene>
    <name evidence="2" type="ORF">Nepgr_032655</name>
</gene>
<keyword evidence="3" id="KW-1185">Reference proteome</keyword>
<reference evidence="2" key="1">
    <citation type="submission" date="2023-05" db="EMBL/GenBank/DDBJ databases">
        <title>Nepenthes gracilis genome sequencing.</title>
        <authorList>
            <person name="Fukushima K."/>
        </authorList>
    </citation>
    <scope>NUCLEOTIDE SEQUENCE</scope>
    <source>
        <strain evidence="2">SING2019-196</strain>
    </source>
</reference>